<reference evidence="1 2" key="1">
    <citation type="journal article" date="2004" name="Nat. Biotechnol.">
        <title>The genome sequence of the anaerobic, sulfate-reducing bacterium Desulfovibrio vulgaris Hildenborough.</title>
        <authorList>
            <person name="Heidelberg J.F."/>
            <person name="Seshadri R."/>
            <person name="Haveman S.A."/>
            <person name="Hemme C.L."/>
            <person name="Paulsen I.T."/>
            <person name="Kolonay J.F."/>
            <person name="Eisen J.A."/>
            <person name="Ward N."/>
            <person name="Methe B."/>
            <person name="Brinkac L.M."/>
            <person name="Daugherty S.C."/>
            <person name="Deboy R.T."/>
            <person name="Dodson R.J."/>
            <person name="Durkin A.S."/>
            <person name="Madupu R."/>
            <person name="Nelson W.C."/>
            <person name="Sullivan S.A."/>
            <person name="Fouts D."/>
            <person name="Haft D.H."/>
            <person name="Selengut J."/>
            <person name="Peterson J.D."/>
            <person name="Davidsen T.M."/>
            <person name="Zafar N."/>
            <person name="Zhou L."/>
            <person name="Radune D."/>
            <person name="Dimitrov G."/>
            <person name="Hance M."/>
            <person name="Tran K."/>
            <person name="Khouri H."/>
            <person name="Gill J."/>
            <person name="Utterback T.R."/>
            <person name="Feldblyum T.V."/>
            <person name="Wall J.D."/>
            <person name="Voordouw G."/>
            <person name="Fraser C.M."/>
        </authorList>
    </citation>
    <scope>NUCLEOTIDE SEQUENCE [LARGE SCALE GENOMIC DNA]</scope>
    <source>
        <strain evidence="2">ATCC 29579 / DSM 644 / NCIMB 8303 / VKM B-1760 / Hildenborough</strain>
    </source>
</reference>
<sequence>MTGTTPLPDAFQHIAPGMALQVAISLDFSPPEVFLARCTSF</sequence>
<gene>
    <name evidence="1" type="ordered locus">DVU_1859</name>
</gene>
<dbReference type="HOGENOM" id="CLU_3269129_0_0_7"/>
<name>Q72AY1_NITV2</name>
<keyword evidence="2" id="KW-1185">Reference proteome</keyword>
<evidence type="ECO:0000313" key="1">
    <source>
        <dbReference type="EMBL" id="AAS96335.1"/>
    </source>
</evidence>
<dbReference type="PaxDb" id="882-DVU_1859"/>
<evidence type="ECO:0000313" key="2">
    <source>
        <dbReference type="Proteomes" id="UP000002194"/>
    </source>
</evidence>
<dbReference type="STRING" id="882.DVU_1859"/>
<accession>Q72AY1</accession>
<dbReference type="EMBL" id="AE017285">
    <property type="protein sequence ID" value="AAS96335.1"/>
    <property type="molecule type" value="Genomic_DNA"/>
</dbReference>
<protein>
    <submittedName>
        <fullName evidence="1">Uncharacterized protein</fullName>
    </submittedName>
</protein>
<proteinExistence type="predicted"/>
<dbReference type="KEGG" id="dvu:DVU_1859"/>
<dbReference type="Proteomes" id="UP000002194">
    <property type="component" value="Chromosome"/>
</dbReference>
<dbReference type="AlphaFoldDB" id="Q72AY1"/>
<organism evidence="1 2">
    <name type="scientific">Nitratidesulfovibrio vulgaris (strain ATCC 29579 / DSM 644 / CCUG 34227 / NCIMB 8303 / VKM B-1760 / Hildenborough)</name>
    <name type="common">Desulfovibrio vulgaris</name>
    <dbReference type="NCBI Taxonomy" id="882"/>
    <lineage>
        <taxon>Bacteria</taxon>
        <taxon>Pseudomonadati</taxon>
        <taxon>Thermodesulfobacteriota</taxon>
        <taxon>Desulfovibrionia</taxon>
        <taxon>Desulfovibrionales</taxon>
        <taxon>Desulfovibrionaceae</taxon>
        <taxon>Nitratidesulfovibrio</taxon>
    </lineage>
</organism>
<dbReference type="EnsemblBacteria" id="AAS96335">
    <property type="protein sequence ID" value="AAS96335"/>
    <property type="gene ID" value="DVU_1859"/>
</dbReference>